<comment type="caution">
    <text evidence="1">The sequence shown here is derived from an EMBL/GenBank/DDBJ whole genome shotgun (WGS) entry which is preliminary data.</text>
</comment>
<dbReference type="EMBL" id="SNRY01004054">
    <property type="protein sequence ID" value="KAA6318885.1"/>
    <property type="molecule type" value="Genomic_DNA"/>
</dbReference>
<accession>A0A5J4QAY0</accession>
<reference evidence="1" key="1">
    <citation type="submission" date="2019-03" db="EMBL/GenBank/DDBJ databases">
        <title>Single cell metagenomics reveals metabolic interactions within the superorganism composed of flagellate Streblomastix strix and complex community of Bacteroidetes bacteria on its surface.</title>
        <authorList>
            <person name="Treitli S.C."/>
            <person name="Kolisko M."/>
            <person name="Husnik F."/>
            <person name="Keeling P."/>
            <person name="Hampl V."/>
        </authorList>
    </citation>
    <scope>NUCLEOTIDE SEQUENCE</scope>
    <source>
        <strain evidence="1">STM</strain>
    </source>
</reference>
<dbReference type="InterPro" id="IPR053773">
    <property type="entry name" value="Vpar_1526-like"/>
</dbReference>
<proteinExistence type="predicted"/>
<protein>
    <submittedName>
        <fullName evidence="1">Uncharacterized protein</fullName>
    </submittedName>
</protein>
<dbReference type="NCBIfam" id="NF045477">
    <property type="entry name" value="LPO_1073_dom"/>
    <property type="match status" value="1"/>
</dbReference>
<organism evidence="1">
    <name type="scientific">termite gut metagenome</name>
    <dbReference type="NCBI Taxonomy" id="433724"/>
    <lineage>
        <taxon>unclassified sequences</taxon>
        <taxon>metagenomes</taxon>
        <taxon>organismal metagenomes</taxon>
    </lineage>
</organism>
<name>A0A5J4QAY0_9ZZZZ</name>
<evidence type="ECO:0000313" key="1">
    <source>
        <dbReference type="EMBL" id="KAA6318885.1"/>
    </source>
</evidence>
<dbReference type="AlphaFoldDB" id="A0A5J4QAY0"/>
<gene>
    <name evidence="1" type="ORF">EZS27_031158</name>
</gene>
<sequence>MQLKYKLGGIIMENKQIQKSGDNSQQIQAETIIVNTGIDEKRAREIFDEKFAIARQDYANEALAVVNARIKRFECCLIPKIVEIDKGLEAFADPSFQFLLLKAQKSAASTERPADYDLLSELLTNRIQNGGNRKIRAGINRAVEIVEDISDDALLGLTVFHSVSFFRPISGNIHDGLDILNNLFGKIIYGELPVGQDWLDHLDVLDAVRINSFGSINKIQAIYPVALEGYVAVGIKKDSEEYIRALEILNKAGLNPMDILMQHVLNSDYVRINIPQKATVDTLNFNIITVVNNNPQTLIPLSDSQKKAIASIYELYQNDATTKEQNIQKFMTEWDKRPNLKILREWWDNLPSLLIEITSVGKALAHANAQRCDNNLPSLN</sequence>